<gene>
    <name evidence="2" type="ORF">EMO91_09440</name>
</gene>
<accession>A0A5M9ZIE8</accession>
<sequence>MNDSRFESSFFNRLPVDESPLLIDGHPPDWYACSLGTDGVVLGAAQPATSYVDMAGLPGGADATLRDATGAATPGRRDVTVHLVASSDELELAEAKLRVGQLNGRRVTLRWQPWRGELTGDVSVGAWTETWNPPGEVLWMETTLTISCDPLLVGDWAGFSTDTDGDDVTVEGTRPAYPLVTATPPAGTKRFYVTVSNSAGETTLKVDADYDGATELKMDSLSRTSLYGDTPVFPLIDSDYPMLVPGRNHVSVSAGTALIAYQPLYMI</sequence>
<organism evidence="2 3">
    <name type="scientific">Bifidobacterium myosotis</name>
    <dbReference type="NCBI Taxonomy" id="1630166"/>
    <lineage>
        <taxon>Bacteria</taxon>
        <taxon>Bacillati</taxon>
        <taxon>Actinomycetota</taxon>
        <taxon>Actinomycetes</taxon>
        <taxon>Bifidobacteriales</taxon>
        <taxon>Bifidobacteriaceae</taxon>
        <taxon>Bifidobacterium</taxon>
    </lineage>
</organism>
<dbReference type="RefSeq" id="WP_150379724.1">
    <property type="nucleotide sequence ID" value="NZ_RZUH01000007.1"/>
</dbReference>
<dbReference type="EMBL" id="RZUH01000007">
    <property type="protein sequence ID" value="KAA8827255.1"/>
    <property type="molecule type" value="Genomic_DNA"/>
</dbReference>
<feature type="domain" description="Siphovirus-type tail component C-terminal" evidence="1">
    <location>
        <begin position="171"/>
        <end position="264"/>
    </location>
</feature>
<dbReference type="Pfam" id="PF22768">
    <property type="entry name" value="SPP1_Dit"/>
    <property type="match status" value="1"/>
</dbReference>
<evidence type="ECO:0000259" key="1">
    <source>
        <dbReference type="Pfam" id="PF22768"/>
    </source>
</evidence>
<proteinExistence type="predicted"/>
<protein>
    <recommendedName>
        <fullName evidence="1">Siphovirus-type tail component C-terminal domain-containing protein</fullName>
    </recommendedName>
</protein>
<evidence type="ECO:0000313" key="2">
    <source>
        <dbReference type="EMBL" id="KAA8827255.1"/>
    </source>
</evidence>
<evidence type="ECO:0000313" key="3">
    <source>
        <dbReference type="Proteomes" id="UP000410049"/>
    </source>
</evidence>
<reference evidence="2 3" key="1">
    <citation type="journal article" date="2019" name="Syst. Appl. Microbiol.">
        <title>Characterization of Bifidobacterium species in feaces of the Egyptian fruit bat: Description of B. vespertilionis sp. nov. and B. rousetti sp. nov.</title>
        <authorList>
            <person name="Modesto M."/>
            <person name="Satti M."/>
            <person name="Watanabe K."/>
            <person name="Puglisi E."/>
            <person name="Morelli L."/>
            <person name="Huang C.-H."/>
            <person name="Liou J.-S."/>
            <person name="Miyashita M."/>
            <person name="Tamura T."/>
            <person name="Saito S."/>
            <person name="Mori K."/>
            <person name="Huang L."/>
            <person name="Sciavilla P."/>
            <person name="Sandri C."/>
            <person name="Spiezio C."/>
            <person name="Vitali F."/>
            <person name="Cavalieri D."/>
            <person name="Perpetuini G."/>
            <person name="Tofalo R."/>
            <person name="Bonetti A."/>
            <person name="Arita M."/>
            <person name="Mattarelli P."/>
        </authorList>
    </citation>
    <scope>NUCLEOTIDE SEQUENCE [LARGE SCALE GENOMIC DNA]</scope>
    <source>
        <strain evidence="2 3">RST17</strain>
    </source>
</reference>
<name>A0A5M9ZIE8_9BIFI</name>
<dbReference type="InterPro" id="IPR054738">
    <property type="entry name" value="Siphovirus-type_tail_C"/>
</dbReference>
<dbReference type="AlphaFoldDB" id="A0A5M9ZIE8"/>
<comment type="caution">
    <text evidence="2">The sequence shown here is derived from an EMBL/GenBank/DDBJ whole genome shotgun (WGS) entry which is preliminary data.</text>
</comment>
<dbReference type="Proteomes" id="UP000410049">
    <property type="component" value="Unassembled WGS sequence"/>
</dbReference>